<sequence length="148" mass="17048">MGLEMTYSEINSREGSNGTVSSPVRVSNKSSKERYYKASALPDHDLPRCRDTGLMQFTCVISDQILGDSITHRNLSEEVRRRFYKNWADSKKKRYKSEESIRSNLEKDVNPMGGFAHHGVVKEDYLMIMFKQMRSVGTKIRTVDFSLN</sequence>
<evidence type="ECO:0000313" key="4">
    <source>
        <dbReference type="Proteomes" id="UP000266723"/>
    </source>
</evidence>
<dbReference type="EMBL" id="QGKV02000759">
    <property type="protein sequence ID" value="KAF3563687.1"/>
    <property type="molecule type" value="Genomic_DNA"/>
</dbReference>
<dbReference type="AlphaFoldDB" id="A0A8S9IU25"/>
<name>A0A8S9IU25_BRACR</name>
<dbReference type="Pfam" id="PF00297">
    <property type="entry name" value="Ribosomal_L3"/>
    <property type="match status" value="1"/>
</dbReference>
<dbReference type="GO" id="GO:0006412">
    <property type="term" value="P:translation"/>
    <property type="evidence" value="ECO:0007669"/>
    <property type="project" value="InterPro"/>
</dbReference>
<dbReference type="Proteomes" id="UP000266723">
    <property type="component" value="Unassembled WGS sequence"/>
</dbReference>
<reference evidence="2" key="1">
    <citation type="submission" date="2019-12" db="EMBL/GenBank/DDBJ databases">
        <title>Genome sequencing and annotation of Brassica cretica.</title>
        <authorList>
            <person name="Studholme D.J."/>
            <person name="Sarris P.F."/>
        </authorList>
    </citation>
    <scope>NUCLEOTIDE SEQUENCE</scope>
    <source>
        <strain evidence="2">PFS-102/07</strain>
        <tissue evidence="2">Leaf</tissue>
    </source>
</reference>
<feature type="region of interest" description="Disordered" evidence="1">
    <location>
        <begin position="1"/>
        <end position="28"/>
    </location>
</feature>
<feature type="compositionally biased region" description="Polar residues" evidence="1">
    <location>
        <begin position="8"/>
        <end position="28"/>
    </location>
</feature>
<organism evidence="2">
    <name type="scientific">Brassica cretica</name>
    <name type="common">Mustard</name>
    <dbReference type="NCBI Taxonomy" id="69181"/>
    <lineage>
        <taxon>Eukaryota</taxon>
        <taxon>Viridiplantae</taxon>
        <taxon>Streptophyta</taxon>
        <taxon>Embryophyta</taxon>
        <taxon>Tracheophyta</taxon>
        <taxon>Spermatophyta</taxon>
        <taxon>Magnoliopsida</taxon>
        <taxon>eudicotyledons</taxon>
        <taxon>Gunneridae</taxon>
        <taxon>Pentapetalae</taxon>
        <taxon>rosids</taxon>
        <taxon>malvids</taxon>
        <taxon>Brassicales</taxon>
        <taxon>Brassicaceae</taxon>
        <taxon>Brassiceae</taxon>
        <taxon>Brassica</taxon>
    </lineage>
</organism>
<evidence type="ECO:0000313" key="2">
    <source>
        <dbReference type="EMBL" id="KAF2573399.1"/>
    </source>
</evidence>
<reference evidence="3" key="2">
    <citation type="submission" date="2019-12" db="EMBL/GenBank/DDBJ databases">
        <authorList>
            <person name="Studholme D.J."/>
            <person name="Sarris P."/>
        </authorList>
    </citation>
    <scope>NUCLEOTIDE SEQUENCE</scope>
    <source>
        <strain evidence="3">PFS-1207/04</strain>
        <tissue evidence="3">Leaf</tissue>
    </source>
</reference>
<comment type="caution">
    <text evidence="2">The sequence shown here is derived from an EMBL/GenBank/DDBJ whole genome shotgun (WGS) entry which is preliminary data.</text>
</comment>
<evidence type="ECO:0000256" key="1">
    <source>
        <dbReference type="SAM" id="MobiDB-lite"/>
    </source>
</evidence>
<gene>
    <name evidence="3" type="ORF">DY000_02012186</name>
    <name evidence="2" type="ORF">F2Q70_00001170</name>
</gene>
<reference evidence="3 4" key="3">
    <citation type="journal article" date="2020" name="BMC Genomics">
        <title>Intraspecific diversification of the crop wild relative Brassica cretica Lam. using demographic model selection.</title>
        <authorList>
            <person name="Kioukis A."/>
            <person name="Michalopoulou V.A."/>
            <person name="Briers L."/>
            <person name="Pirintsos S."/>
            <person name="Studholme D.J."/>
            <person name="Pavlidis P."/>
            <person name="Sarris P.F."/>
        </authorList>
    </citation>
    <scope>NUCLEOTIDE SEQUENCE [LARGE SCALE GENOMIC DNA]</scope>
    <source>
        <strain evidence="4">cv. PFS-1207/04</strain>
        <strain evidence="3">PFS-1207/04</strain>
    </source>
</reference>
<keyword evidence="4" id="KW-1185">Reference proteome</keyword>
<protein>
    <submittedName>
        <fullName evidence="2">Uncharacterized protein</fullName>
    </submittedName>
</protein>
<evidence type="ECO:0000313" key="3">
    <source>
        <dbReference type="EMBL" id="KAF3563687.1"/>
    </source>
</evidence>
<dbReference type="GO" id="GO:0005840">
    <property type="term" value="C:ribosome"/>
    <property type="evidence" value="ECO:0007669"/>
    <property type="project" value="InterPro"/>
</dbReference>
<dbReference type="GO" id="GO:0003735">
    <property type="term" value="F:structural constituent of ribosome"/>
    <property type="evidence" value="ECO:0007669"/>
    <property type="project" value="InterPro"/>
</dbReference>
<accession>A0A8S9IU25</accession>
<dbReference type="OrthoDB" id="10608049at2759"/>
<proteinExistence type="predicted"/>
<dbReference type="InterPro" id="IPR000597">
    <property type="entry name" value="Ribosomal_uL3"/>
</dbReference>
<dbReference type="EMBL" id="QGKY02001015">
    <property type="protein sequence ID" value="KAF2573399.1"/>
    <property type="molecule type" value="Genomic_DNA"/>
</dbReference>
<dbReference type="Gene3D" id="2.40.30.10">
    <property type="entry name" value="Translation factors"/>
    <property type="match status" value="1"/>
</dbReference>